<evidence type="ECO:0000256" key="1">
    <source>
        <dbReference type="SAM" id="MobiDB-lite"/>
    </source>
</evidence>
<sequence>MKQVLGNNSSEITPRKSIFPPKSLENFRPNSEEMNFRGNSEDHQFVGKLLGIYQGRTSSGYFNGLSNCPILGSSDGKF</sequence>
<feature type="compositionally biased region" description="Polar residues" evidence="1">
    <location>
        <begin position="1"/>
        <end position="12"/>
    </location>
</feature>
<accession>A0A8S9QYZ3</accession>
<reference evidence="2" key="1">
    <citation type="submission" date="2019-12" db="EMBL/GenBank/DDBJ databases">
        <title>Genome sequencing and annotation of Brassica cretica.</title>
        <authorList>
            <person name="Studholme D.J."/>
            <person name="Sarris P."/>
        </authorList>
    </citation>
    <scope>NUCLEOTIDE SEQUENCE</scope>
    <source>
        <strain evidence="2">PFS-109/04</strain>
        <tissue evidence="2">Leaf</tissue>
    </source>
</reference>
<protein>
    <submittedName>
        <fullName evidence="2">Uncharacterized protein</fullName>
    </submittedName>
</protein>
<dbReference type="Proteomes" id="UP000712600">
    <property type="component" value="Unassembled WGS sequence"/>
</dbReference>
<dbReference type="EMBL" id="QGKX02000996">
    <property type="protein sequence ID" value="KAF3555659.1"/>
    <property type="molecule type" value="Genomic_DNA"/>
</dbReference>
<evidence type="ECO:0000313" key="2">
    <source>
        <dbReference type="EMBL" id="KAF3555659.1"/>
    </source>
</evidence>
<evidence type="ECO:0000313" key="3">
    <source>
        <dbReference type="Proteomes" id="UP000712600"/>
    </source>
</evidence>
<name>A0A8S9QYZ3_BRACR</name>
<dbReference type="AlphaFoldDB" id="A0A8S9QYZ3"/>
<gene>
    <name evidence="2" type="ORF">F2Q69_00015712</name>
</gene>
<feature type="compositionally biased region" description="Basic and acidic residues" evidence="1">
    <location>
        <begin position="30"/>
        <end position="39"/>
    </location>
</feature>
<feature type="region of interest" description="Disordered" evidence="1">
    <location>
        <begin position="1"/>
        <end position="39"/>
    </location>
</feature>
<comment type="caution">
    <text evidence="2">The sequence shown here is derived from an EMBL/GenBank/DDBJ whole genome shotgun (WGS) entry which is preliminary data.</text>
</comment>
<organism evidence="2 3">
    <name type="scientific">Brassica cretica</name>
    <name type="common">Mustard</name>
    <dbReference type="NCBI Taxonomy" id="69181"/>
    <lineage>
        <taxon>Eukaryota</taxon>
        <taxon>Viridiplantae</taxon>
        <taxon>Streptophyta</taxon>
        <taxon>Embryophyta</taxon>
        <taxon>Tracheophyta</taxon>
        <taxon>Spermatophyta</taxon>
        <taxon>Magnoliopsida</taxon>
        <taxon>eudicotyledons</taxon>
        <taxon>Gunneridae</taxon>
        <taxon>Pentapetalae</taxon>
        <taxon>rosids</taxon>
        <taxon>malvids</taxon>
        <taxon>Brassicales</taxon>
        <taxon>Brassicaceae</taxon>
        <taxon>Brassiceae</taxon>
        <taxon>Brassica</taxon>
    </lineage>
</organism>
<proteinExistence type="predicted"/>